<keyword evidence="4" id="KW-1133">Transmembrane helix</keyword>
<dbReference type="PROSITE" id="PS50109">
    <property type="entry name" value="HIS_KIN"/>
    <property type="match status" value="1"/>
</dbReference>
<keyword evidence="4" id="KW-0812">Transmembrane</keyword>
<dbReference type="PANTHER" id="PTHR43065:SF42">
    <property type="entry name" value="TWO-COMPONENT SENSOR PPRA"/>
    <property type="match status" value="1"/>
</dbReference>
<feature type="domain" description="Histidine kinase" evidence="5">
    <location>
        <begin position="218"/>
        <end position="452"/>
    </location>
</feature>
<evidence type="ECO:0000256" key="1">
    <source>
        <dbReference type="ARBA" id="ARBA00000085"/>
    </source>
</evidence>
<dbReference type="GO" id="GO:0000155">
    <property type="term" value="F:phosphorelay sensor kinase activity"/>
    <property type="evidence" value="ECO:0007669"/>
    <property type="project" value="InterPro"/>
</dbReference>
<dbReference type="SUPFAM" id="SSF47384">
    <property type="entry name" value="Homodimeric domain of signal transducing histidine kinase"/>
    <property type="match status" value="1"/>
</dbReference>
<dbReference type="Proteomes" id="UP000183947">
    <property type="component" value="Unassembled WGS sequence"/>
</dbReference>
<dbReference type="CDD" id="cd00082">
    <property type="entry name" value="HisKA"/>
    <property type="match status" value="1"/>
</dbReference>
<evidence type="ECO:0000313" key="7">
    <source>
        <dbReference type="Proteomes" id="UP000183947"/>
    </source>
</evidence>
<dbReference type="InterPro" id="IPR005467">
    <property type="entry name" value="His_kinase_dom"/>
</dbReference>
<keyword evidence="6" id="KW-0808">Transferase</keyword>
<keyword evidence="6" id="KW-0418">Kinase</keyword>
<dbReference type="Gene3D" id="3.30.565.10">
    <property type="entry name" value="Histidine kinase-like ATPase, C-terminal domain"/>
    <property type="match status" value="1"/>
</dbReference>
<keyword evidence="4" id="KW-0472">Membrane</keyword>
<dbReference type="InterPro" id="IPR003594">
    <property type="entry name" value="HATPase_dom"/>
</dbReference>
<dbReference type="InterPro" id="IPR036890">
    <property type="entry name" value="HATPase_C_sf"/>
</dbReference>
<keyword evidence="3" id="KW-0597">Phosphoprotein</keyword>
<gene>
    <name evidence="6" type="ORF">SAMN02746009_03797</name>
</gene>
<evidence type="ECO:0000256" key="4">
    <source>
        <dbReference type="SAM" id="Phobius"/>
    </source>
</evidence>
<reference evidence="7" key="1">
    <citation type="submission" date="2016-11" db="EMBL/GenBank/DDBJ databases">
        <authorList>
            <person name="Varghese N."/>
            <person name="Submissions S."/>
        </authorList>
    </citation>
    <scope>NUCLEOTIDE SEQUENCE [LARGE SCALE GENOMIC DNA]</scope>
    <source>
        <strain evidence="7">DSM 18569</strain>
    </source>
</reference>
<comment type="catalytic activity">
    <reaction evidence="1">
        <text>ATP + protein L-histidine = ADP + protein N-phospho-L-histidine.</text>
        <dbReference type="EC" id="2.7.13.3"/>
    </reaction>
</comment>
<dbReference type="SMART" id="SM00387">
    <property type="entry name" value="HATPase_c"/>
    <property type="match status" value="1"/>
</dbReference>
<proteinExistence type="predicted"/>
<sequence>MAYALVLKSAVLLQQGHLAQAYPLLRRSQQLADSLHLDISGRPGEFMLDEAWARYYVARQQYTPAEAHWRTALQKAAASNLNMLRPKLLQELIRFYDARRQPEQAQQYTRVYLALTDSLVRSQGRFYVAQYEGERLEQAQSTQITRLQQAQAVQDLRLRHRNLLPGGAAGALVLLAGLGGVLYWQLRLNRRTLAQLRATQQQLVAAEKWAFVGEVSAGIAHELQNPLHFMKRFADVSTTMLERMDQHAPAGLEYDIMAGLKQNLQEISQHGTRASSIIRDMLAHSRAGTGPRHPTDLNALVTEQAHLAYQGLQAQHPGFQATLTLDLAPELPLLEVAPQDMGRALLNLLINAFYAVQQRANTTESGYTPQVEVRTRQVGDAIEIRVRDNGLGMSEEVQQQIFQPFFTTKPAGEGTGLGLSLSHDIIQKGHGGQLQVQSQPGEFTEFVMTLGA</sequence>
<dbReference type="AlphaFoldDB" id="A0A1M7FAA3"/>
<evidence type="ECO:0000256" key="2">
    <source>
        <dbReference type="ARBA" id="ARBA00012438"/>
    </source>
</evidence>
<accession>A0A1M7FAA3</accession>
<dbReference type="Gene3D" id="1.10.287.130">
    <property type="match status" value="1"/>
</dbReference>
<feature type="transmembrane region" description="Helical" evidence="4">
    <location>
        <begin position="163"/>
        <end position="184"/>
    </location>
</feature>
<dbReference type="Pfam" id="PF02518">
    <property type="entry name" value="HATPase_c"/>
    <property type="match status" value="1"/>
</dbReference>
<dbReference type="InterPro" id="IPR036097">
    <property type="entry name" value="HisK_dim/P_sf"/>
</dbReference>
<organism evidence="6 7">
    <name type="scientific">Hymenobacter psychrotolerans DSM 18569</name>
    <dbReference type="NCBI Taxonomy" id="1121959"/>
    <lineage>
        <taxon>Bacteria</taxon>
        <taxon>Pseudomonadati</taxon>
        <taxon>Bacteroidota</taxon>
        <taxon>Cytophagia</taxon>
        <taxon>Cytophagales</taxon>
        <taxon>Hymenobacteraceae</taxon>
        <taxon>Hymenobacter</taxon>
    </lineage>
</organism>
<dbReference type="PANTHER" id="PTHR43065">
    <property type="entry name" value="SENSOR HISTIDINE KINASE"/>
    <property type="match status" value="1"/>
</dbReference>
<dbReference type="PRINTS" id="PR00344">
    <property type="entry name" value="BCTRLSENSOR"/>
</dbReference>
<evidence type="ECO:0000259" key="5">
    <source>
        <dbReference type="PROSITE" id="PS50109"/>
    </source>
</evidence>
<dbReference type="STRING" id="1121959.SAMN02746009_03797"/>
<protein>
    <recommendedName>
        <fullName evidence="2">histidine kinase</fullName>
        <ecNumber evidence="2">2.7.13.3</ecNumber>
    </recommendedName>
</protein>
<dbReference type="EC" id="2.7.13.3" evidence="2"/>
<evidence type="ECO:0000256" key="3">
    <source>
        <dbReference type="ARBA" id="ARBA00022553"/>
    </source>
</evidence>
<keyword evidence="7" id="KW-1185">Reference proteome</keyword>
<dbReference type="EMBL" id="FRAS01000029">
    <property type="protein sequence ID" value="SHM00946.1"/>
    <property type="molecule type" value="Genomic_DNA"/>
</dbReference>
<dbReference type="SMART" id="SM00388">
    <property type="entry name" value="HisKA"/>
    <property type="match status" value="1"/>
</dbReference>
<name>A0A1M7FAA3_9BACT</name>
<evidence type="ECO:0000313" key="6">
    <source>
        <dbReference type="EMBL" id="SHM00946.1"/>
    </source>
</evidence>
<dbReference type="InterPro" id="IPR003661">
    <property type="entry name" value="HisK_dim/P_dom"/>
</dbReference>
<dbReference type="SUPFAM" id="SSF55874">
    <property type="entry name" value="ATPase domain of HSP90 chaperone/DNA topoisomerase II/histidine kinase"/>
    <property type="match status" value="1"/>
</dbReference>
<dbReference type="InterPro" id="IPR004358">
    <property type="entry name" value="Sig_transdc_His_kin-like_C"/>
</dbReference>